<dbReference type="RefSeq" id="WP_115814242.1">
    <property type="nucleotide sequence ID" value="NZ_QUNI01000010.1"/>
</dbReference>
<dbReference type="Proteomes" id="UP000257136">
    <property type="component" value="Unassembled WGS sequence"/>
</dbReference>
<feature type="signal peptide" evidence="1">
    <location>
        <begin position="1"/>
        <end position="21"/>
    </location>
</feature>
<feature type="chain" id="PRO_5017641638" evidence="1">
    <location>
        <begin position="22"/>
        <end position="671"/>
    </location>
</feature>
<accession>A0A3E0EF21</accession>
<evidence type="ECO:0000313" key="3">
    <source>
        <dbReference type="EMBL" id="REG96323.1"/>
    </source>
</evidence>
<sequence length="671" mass="76722">MKIKNLTLLFFIALFCCNVSAQEFKLGKVSIAELEQKVHPKDSSAVAAILFKKGECRFEFSQNEGFKVVTDVSMRIKIYKKDGYDWANQSVRFSSGSNSFNEKVVFTDAVTYNLVGRNIEKTKLKSEGEFIEKVNKYSNRKKITLPNIKEGSVVEFRYVIHTDNIGMLREFDFQTDIPVDYAEYKTLIPEYYTYNTKLKGFISPKIVVEKSTQSLILTSKERTGTHVSSTSFSTDKIDYMETRTTYAIHDMPAMKEEAFVSNIDNYTTSLEQELSMTKYPNEPIKPYSTDWNSVVKTIYEYEDFGPELNKTGYFENDLKSILAGLTTQDEIIITILNYVKSTVKWSEDYGYFCDKGVKTAYKEKIGNVADINLMLTAMLRNAGLKANPVLVSTRSNGISIFPNRTAFNYVIAAVESPEGLILLDATSKYSSPNVLPFRDLNWSGRLIRKDGSSEDVDLMPKTASNDSVTMMYTVDATGKIAGKLRRQRTDHNAMFFRSEIANLKEEEYLEKLENENQKIEIADYSRTNEKDVKLPIMETCSFTGTDLCEVIGEKIYINPLLFFTKEHNPFKQETREYPVDYGFPFVEKYNVNIDIPNGYVVETMPKSAQMNMEDNIGGFKFIVNSSGNKIQLMISHQINTPIVSSEYYSMLKDYYQGMITKQTEKIVLKKV</sequence>
<dbReference type="InterPro" id="IPR024618">
    <property type="entry name" value="DUF3857"/>
</dbReference>
<dbReference type="Pfam" id="PF12969">
    <property type="entry name" value="DUF3857"/>
    <property type="match status" value="1"/>
</dbReference>
<comment type="caution">
    <text evidence="3">The sequence shown here is derived from an EMBL/GenBank/DDBJ whole genome shotgun (WGS) entry which is preliminary data.</text>
</comment>
<dbReference type="Gene3D" id="3.10.620.30">
    <property type="match status" value="1"/>
</dbReference>
<feature type="domain" description="DUF3857" evidence="2">
    <location>
        <begin position="69"/>
        <end position="207"/>
    </location>
</feature>
<keyword evidence="1" id="KW-0732">Signal</keyword>
<evidence type="ECO:0000256" key="1">
    <source>
        <dbReference type="SAM" id="SignalP"/>
    </source>
</evidence>
<dbReference type="OrthoDB" id="98874at2"/>
<name>A0A3E0EF21_9FLAO</name>
<dbReference type="AlphaFoldDB" id="A0A3E0EF21"/>
<evidence type="ECO:0000313" key="4">
    <source>
        <dbReference type="Proteomes" id="UP000257136"/>
    </source>
</evidence>
<reference evidence="3 4" key="1">
    <citation type="submission" date="2018-08" db="EMBL/GenBank/DDBJ databases">
        <title>Genomic Encyclopedia of Archaeal and Bacterial Type Strains, Phase II (KMG-II): from individual species to whole genera.</title>
        <authorList>
            <person name="Goeker M."/>
        </authorList>
    </citation>
    <scope>NUCLEOTIDE SEQUENCE [LARGE SCALE GENOMIC DNA]</scope>
    <source>
        <strain evidence="3 4">DSM 100880</strain>
    </source>
</reference>
<dbReference type="Gene3D" id="2.60.40.3140">
    <property type="match status" value="1"/>
</dbReference>
<evidence type="ECO:0000259" key="2">
    <source>
        <dbReference type="Pfam" id="PF12969"/>
    </source>
</evidence>
<keyword evidence="4" id="KW-1185">Reference proteome</keyword>
<dbReference type="EMBL" id="QUNI01000010">
    <property type="protein sequence ID" value="REG96323.1"/>
    <property type="molecule type" value="Genomic_DNA"/>
</dbReference>
<organism evidence="3 4">
    <name type="scientific">Flavobacterium aquicola</name>
    <dbReference type="NCBI Taxonomy" id="1682742"/>
    <lineage>
        <taxon>Bacteria</taxon>
        <taxon>Pseudomonadati</taxon>
        <taxon>Bacteroidota</taxon>
        <taxon>Flavobacteriia</taxon>
        <taxon>Flavobacteriales</taxon>
        <taxon>Flavobacteriaceae</taxon>
        <taxon>Flavobacterium</taxon>
    </lineage>
</organism>
<protein>
    <submittedName>
        <fullName evidence="3">Uncharacterized protein DUF3857</fullName>
    </submittedName>
</protein>
<dbReference type="Gene3D" id="2.60.120.1130">
    <property type="match status" value="1"/>
</dbReference>
<gene>
    <name evidence="3" type="ORF">C8P67_110150</name>
</gene>
<proteinExistence type="predicted"/>